<dbReference type="FunFam" id="1.10.10.10:FF:000027">
    <property type="entry name" value="Heat shock transcription factor 1"/>
    <property type="match status" value="1"/>
</dbReference>
<accession>L7FJQ6</accession>
<evidence type="ECO:0000256" key="4">
    <source>
        <dbReference type="ARBA" id="ARBA00023163"/>
    </source>
</evidence>
<keyword evidence="5" id="KW-0539">Nucleus</keyword>
<keyword evidence="2" id="KW-0805">Transcription regulation</keyword>
<feature type="compositionally biased region" description="Low complexity" evidence="7">
    <location>
        <begin position="252"/>
        <end position="272"/>
    </location>
</feature>
<feature type="compositionally biased region" description="Polar residues" evidence="7">
    <location>
        <begin position="273"/>
        <end position="284"/>
    </location>
</feature>
<keyword evidence="3" id="KW-0238">DNA-binding</keyword>
<dbReference type="Pfam" id="PF00447">
    <property type="entry name" value="HSF_DNA-bind"/>
    <property type="match status" value="1"/>
</dbReference>
<evidence type="ECO:0000256" key="7">
    <source>
        <dbReference type="SAM" id="MobiDB-lite"/>
    </source>
</evidence>
<evidence type="ECO:0000313" key="10">
    <source>
        <dbReference type="Proteomes" id="UP000014680"/>
    </source>
</evidence>
<dbReference type="SUPFAM" id="SSF46785">
    <property type="entry name" value="Winged helix' DNA-binding domain"/>
    <property type="match status" value="1"/>
</dbReference>
<dbReference type="AlphaFoldDB" id="L7FJQ6"/>
<dbReference type="GeneID" id="14883807"/>
<protein>
    <submittedName>
        <fullName evidence="9">Heat stress transcription factor A-4C, putative</fullName>
    </submittedName>
</protein>
<dbReference type="EMBL" id="KB207106">
    <property type="protein sequence ID" value="ELP84800.1"/>
    <property type="molecule type" value="Genomic_DNA"/>
</dbReference>
<dbReference type="RefSeq" id="XP_004184146.1">
    <property type="nucleotide sequence ID" value="XM_004184098.1"/>
</dbReference>
<dbReference type="PANTHER" id="PTHR10015:SF427">
    <property type="entry name" value="HEAT SHOCK FACTOR PROTEIN"/>
    <property type="match status" value="1"/>
</dbReference>
<dbReference type="PANTHER" id="PTHR10015">
    <property type="entry name" value="HEAT SHOCK TRANSCRIPTION FACTOR"/>
    <property type="match status" value="1"/>
</dbReference>
<dbReference type="KEGG" id="eiv:EIN_283360"/>
<evidence type="ECO:0000256" key="3">
    <source>
        <dbReference type="ARBA" id="ARBA00023125"/>
    </source>
</evidence>
<evidence type="ECO:0000259" key="8">
    <source>
        <dbReference type="SMART" id="SM00415"/>
    </source>
</evidence>
<dbReference type="Gene3D" id="1.10.10.10">
    <property type="entry name" value="Winged helix-like DNA-binding domain superfamily/Winged helix DNA-binding domain"/>
    <property type="match status" value="1"/>
</dbReference>
<evidence type="ECO:0000256" key="6">
    <source>
        <dbReference type="RuleBase" id="RU004020"/>
    </source>
</evidence>
<comment type="subcellular location">
    <subcellularLocation>
        <location evidence="1">Nucleus</location>
    </subcellularLocation>
</comment>
<name>L7FJQ6_ENTIV</name>
<keyword evidence="4" id="KW-0804">Transcription</keyword>
<reference evidence="9 10" key="1">
    <citation type="submission" date="2012-10" db="EMBL/GenBank/DDBJ databases">
        <authorList>
            <person name="Zafar N."/>
            <person name="Inman J."/>
            <person name="Hall N."/>
            <person name="Lorenzi H."/>
            <person name="Caler E."/>
        </authorList>
    </citation>
    <scope>NUCLEOTIDE SEQUENCE [LARGE SCALE GENOMIC DNA]</scope>
    <source>
        <strain evidence="9 10">IP1</strain>
    </source>
</reference>
<sequence length="308" mass="35573">MTEQQDGFGCISDATLAGIQIEKIPFEDEAQVDMPPPGTSVVSFIAKLFELVNNKDTQKYICWSEQFKRRAIFIPDPVEFSKQILPQFFKHSNICSFVRQLNIYGFKKLETPTGFCFRHDSFIADHPELLPNIQRKKPTPHRKKTGGDDTTSLYQYLLAQLVGLQKQNTETQTQIGTLKELLYQLKLREDTLEVKLYRMAETIMPSMNSYSMMFNQANFLSMMSQQNNTQTQQTNDQNNPFLMPFAVGMTQANSQQNAQTTMQQAQQSQMSQWGQQKSNEDTAPQQQQQQDNNGFVQWDFQNAIPWKF</sequence>
<feature type="domain" description="HSF-type DNA-binding" evidence="8">
    <location>
        <begin position="40"/>
        <end position="136"/>
    </location>
</feature>
<keyword evidence="10" id="KW-1185">Reference proteome</keyword>
<dbReference type="GO" id="GO:0005634">
    <property type="term" value="C:nucleus"/>
    <property type="evidence" value="ECO:0007669"/>
    <property type="project" value="UniProtKB-SubCell"/>
</dbReference>
<dbReference type="GO" id="GO:0003700">
    <property type="term" value="F:DNA-binding transcription factor activity"/>
    <property type="evidence" value="ECO:0007669"/>
    <property type="project" value="InterPro"/>
</dbReference>
<dbReference type="SMART" id="SM00415">
    <property type="entry name" value="HSF"/>
    <property type="match status" value="1"/>
</dbReference>
<feature type="region of interest" description="Disordered" evidence="7">
    <location>
        <begin position="252"/>
        <end position="294"/>
    </location>
</feature>
<dbReference type="OMA" id="MAETIMP"/>
<organism evidence="9 10">
    <name type="scientific">Entamoeba invadens IP1</name>
    <dbReference type="NCBI Taxonomy" id="370355"/>
    <lineage>
        <taxon>Eukaryota</taxon>
        <taxon>Amoebozoa</taxon>
        <taxon>Evosea</taxon>
        <taxon>Archamoebae</taxon>
        <taxon>Mastigamoebida</taxon>
        <taxon>Entamoebidae</taxon>
        <taxon>Entamoeba</taxon>
    </lineage>
</organism>
<gene>
    <name evidence="9" type="ORF">EIN_283360</name>
</gene>
<evidence type="ECO:0000256" key="1">
    <source>
        <dbReference type="ARBA" id="ARBA00004123"/>
    </source>
</evidence>
<dbReference type="InterPro" id="IPR036390">
    <property type="entry name" value="WH_DNA-bd_sf"/>
</dbReference>
<evidence type="ECO:0000313" key="9">
    <source>
        <dbReference type="EMBL" id="ELP84800.1"/>
    </source>
</evidence>
<evidence type="ECO:0000256" key="2">
    <source>
        <dbReference type="ARBA" id="ARBA00023015"/>
    </source>
</evidence>
<dbReference type="GO" id="GO:0043565">
    <property type="term" value="F:sequence-specific DNA binding"/>
    <property type="evidence" value="ECO:0007669"/>
    <property type="project" value="InterPro"/>
</dbReference>
<dbReference type="VEuPathDB" id="AmoebaDB:EIN_283360"/>
<dbReference type="InterPro" id="IPR036388">
    <property type="entry name" value="WH-like_DNA-bd_sf"/>
</dbReference>
<dbReference type="InterPro" id="IPR000232">
    <property type="entry name" value="HSF_DNA-bd"/>
</dbReference>
<dbReference type="Proteomes" id="UP000014680">
    <property type="component" value="Unassembled WGS sequence"/>
</dbReference>
<dbReference type="OrthoDB" id="60033at2759"/>
<comment type="similarity">
    <text evidence="6">Belongs to the HSF family.</text>
</comment>
<proteinExistence type="inferred from homology"/>
<evidence type="ECO:0000256" key="5">
    <source>
        <dbReference type="ARBA" id="ARBA00023242"/>
    </source>
</evidence>
<dbReference type="PRINTS" id="PR00056">
    <property type="entry name" value="HSFDOMAIN"/>
</dbReference>